<dbReference type="PANTHER" id="PTHR43798">
    <property type="entry name" value="MONOACYLGLYCEROL LIPASE"/>
    <property type="match status" value="1"/>
</dbReference>
<sequence length="272" mass="29488">MRRLSIEVDGTPASYLTAGDGGPPLLLLHGTYWSRVWQPVLEDLARAGLTPIAVDLPGFGRSAGELTPDRASVPALARWVERFVAALGLADQPVLLGGHDIGGGIAQQLFVDANLDIPRLALMNAVMYESWPAPTVLRFRDPDVAAATTPADILAARRQSVIAALARPASEAEILEWLDPWTDPRVARSWLAMAVAADHRYTMELVPALKASTKPKLLMWGEDDGFQKVEYAERFAAEIPNTRLVRIPKAGHIPTENDAAGIARELIGFFTA</sequence>
<name>A0A8J2YS36_9PROT</name>
<evidence type="ECO:0000259" key="1">
    <source>
        <dbReference type="Pfam" id="PF00561"/>
    </source>
</evidence>
<comment type="caution">
    <text evidence="2">The sequence shown here is derived from an EMBL/GenBank/DDBJ whole genome shotgun (WGS) entry which is preliminary data.</text>
</comment>
<protein>
    <submittedName>
        <fullName evidence="2">Oxidoreductase</fullName>
    </submittedName>
</protein>
<dbReference type="Gene3D" id="3.40.50.1820">
    <property type="entry name" value="alpha/beta hydrolase"/>
    <property type="match status" value="1"/>
</dbReference>
<dbReference type="InterPro" id="IPR000073">
    <property type="entry name" value="AB_hydrolase_1"/>
</dbReference>
<dbReference type="EMBL" id="BMJQ01000002">
    <property type="protein sequence ID" value="GGF07245.1"/>
    <property type="molecule type" value="Genomic_DNA"/>
</dbReference>
<keyword evidence="3" id="KW-1185">Reference proteome</keyword>
<proteinExistence type="predicted"/>
<dbReference type="SUPFAM" id="SSF53474">
    <property type="entry name" value="alpha/beta-Hydrolases"/>
    <property type="match status" value="1"/>
</dbReference>
<dbReference type="GO" id="GO:0016020">
    <property type="term" value="C:membrane"/>
    <property type="evidence" value="ECO:0007669"/>
    <property type="project" value="TreeGrafter"/>
</dbReference>
<accession>A0A8J2YS36</accession>
<gene>
    <name evidence="2" type="ORF">GCM10011611_10870</name>
</gene>
<dbReference type="Pfam" id="PF00561">
    <property type="entry name" value="Abhydrolase_1"/>
    <property type="match status" value="1"/>
</dbReference>
<organism evidence="2 3">
    <name type="scientific">Aliidongia dinghuensis</name>
    <dbReference type="NCBI Taxonomy" id="1867774"/>
    <lineage>
        <taxon>Bacteria</taxon>
        <taxon>Pseudomonadati</taxon>
        <taxon>Pseudomonadota</taxon>
        <taxon>Alphaproteobacteria</taxon>
        <taxon>Rhodospirillales</taxon>
        <taxon>Dongiaceae</taxon>
        <taxon>Aliidongia</taxon>
    </lineage>
</organism>
<reference evidence="2" key="2">
    <citation type="submission" date="2020-09" db="EMBL/GenBank/DDBJ databases">
        <authorList>
            <person name="Sun Q."/>
            <person name="Zhou Y."/>
        </authorList>
    </citation>
    <scope>NUCLEOTIDE SEQUENCE</scope>
    <source>
        <strain evidence="2">CGMCC 1.15725</strain>
    </source>
</reference>
<dbReference type="AlphaFoldDB" id="A0A8J2YS36"/>
<dbReference type="PANTHER" id="PTHR43798:SF33">
    <property type="entry name" value="HYDROLASE, PUTATIVE (AFU_ORTHOLOGUE AFUA_2G14860)-RELATED"/>
    <property type="match status" value="1"/>
</dbReference>
<dbReference type="InterPro" id="IPR029058">
    <property type="entry name" value="AB_hydrolase_fold"/>
</dbReference>
<dbReference type="Proteomes" id="UP000646365">
    <property type="component" value="Unassembled WGS sequence"/>
</dbReference>
<dbReference type="RefSeq" id="WP_189043287.1">
    <property type="nucleotide sequence ID" value="NZ_BMJQ01000002.1"/>
</dbReference>
<reference evidence="2" key="1">
    <citation type="journal article" date="2014" name="Int. J. Syst. Evol. Microbiol.">
        <title>Complete genome sequence of Corynebacterium casei LMG S-19264T (=DSM 44701T), isolated from a smear-ripened cheese.</title>
        <authorList>
            <consortium name="US DOE Joint Genome Institute (JGI-PGF)"/>
            <person name="Walter F."/>
            <person name="Albersmeier A."/>
            <person name="Kalinowski J."/>
            <person name="Ruckert C."/>
        </authorList>
    </citation>
    <scope>NUCLEOTIDE SEQUENCE</scope>
    <source>
        <strain evidence="2">CGMCC 1.15725</strain>
    </source>
</reference>
<evidence type="ECO:0000313" key="3">
    <source>
        <dbReference type="Proteomes" id="UP000646365"/>
    </source>
</evidence>
<evidence type="ECO:0000313" key="2">
    <source>
        <dbReference type="EMBL" id="GGF07245.1"/>
    </source>
</evidence>
<dbReference type="InterPro" id="IPR050266">
    <property type="entry name" value="AB_hydrolase_sf"/>
</dbReference>
<dbReference type="PRINTS" id="PR00111">
    <property type="entry name" value="ABHYDROLASE"/>
</dbReference>
<feature type="domain" description="AB hydrolase-1" evidence="1">
    <location>
        <begin position="23"/>
        <end position="254"/>
    </location>
</feature>